<evidence type="ECO:0000313" key="2">
    <source>
        <dbReference type="Proteomes" id="UP000694892"/>
    </source>
</evidence>
<sequence length="67" mass="7381">MLVHKESSYCIMESGIVCAALTNKRKGNMAALNYCSFTISSIEPPTPQYLYSIKAISAENRLASSLY</sequence>
<protein>
    <submittedName>
        <fullName evidence="1">Uncharacterized protein</fullName>
    </submittedName>
</protein>
<accession>A0A974DN68</accession>
<dbReference type="EMBL" id="CM004468">
    <property type="protein sequence ID" value="OCT95038.1"/>
    <property type="molecule type" value="Genomic_DNA"/>
</dbReference>
<dbReference type="AlphaFoldDB" id="A0A974DN68"/>
<name>A0A974DN68_XENLA</name>
<organism evidence="1 2">
    <name type="scientific">Xenopus laevis</name>
    <name type="common">African clawed frog</name>
    <dbReference type="NCBI Taxonomy" id="8355"/>
    <lineage>
        <taxon>Eukaryota</taxon>
        <taxon>Metazoa</taxon>
        <taxon>Chordata</taxon>
        <taxon>Craniata</taxon>
        <taxon>Vertebrata</taxon>
        <taxon>Euteleostomi</taxon>
        <taxon>Amphibia</taxon>
        <taxon>Batrachia</taxon>
        <taxon>Anura</taxon>
        <taxon>Pipoidea</taxon>
        <taxon>Pipidae</taxon>
        <taxon>Xenopodinae</taxon>
        <taxon>Xenopus</taxon>
        <taxon>Xenopus</taxon>
    </lineage>
</organism>
<reference evidence="2" key="1">
    <citation type="journal article" date="2016" name="Nature">
        <title>Genome evolution in the allotetraploid frog Xenopus laevis.</title>
        <authorList>
            <person name="Session A.M."/>
            <person name="Uno Y."/>
            <person name="Kwon T."/>
            <person name="Chapman J.A."/>
            <person name="Toyoda A."/>
            <person name="Takahashi S."/>
            <person name="Fukui A."/>
            <person name="Hikosaka A."/>
            <person name="Suzuki A."/>
            <person name="Kondo M."/>
            <person name="van Heeringen S.J."/>
            <person name="Quigley I."/>
            <person name="Heinz S."/>
            <person name="Ogino H."/>
            <person name="Ochi H."/>
            <person name="Hellsten U."/>
            <person name="Lyons J.B."/>
            <person name="Simakov O."/>
            <person name="Putnam N."/>
            <person name="Stites J."/>
            <person name="Kuroki Y."/>
            <person name="Tanaka T."/>
            <person name="Michiue T."/>
            <person name="Watanabe M."/>
            <person name="Bogdanovic O."/>
            <person name="Lister R."/>
            <person name="Georgiou G."/>
            <person name="Paranjpe S.S."/>
            <person name="van Kruijsbergen I."/>
            <person name="Shu S."/>
            <person name="Carlson J."/>
            <person name="Kinoshita T."/>
            <person name="Ohta Y."/>
            <person name="Mawaribuchi S."/>
            <person name="Jenkins J."/>
            <person name="Grimwood J."/>
            <person name="Schmutz J."/>
            <person name="Mitros T."/>
            <person name="Mozaffari S.V."/>
            <person name="Suzuki Y."/>
            <person name="Haramoto Y."/>
            <person name="Yamamoto T.S."/>
            <person name="Takagi C."/>
            <person name="Heald R."/>
            <person name="Miller K."/>
            <person name="Haudenschild C."/>
            <person name="Kitzman J."/>
            <person name="Nakayama T."/>
            <person name="Izutsu Y."/>
            <person name="Robert J."/>
            <person name="Fortriede J."/>
            <person name="Burns K."/>
            <person name="Lotay V."/>
            <person name="Karimi K."/>
            <person name="Yasuoka Y."/>
            <person name="Dichmann D.S."/>
            <person name="Flajnik M.F."/>
            <person name="Houston D.W."/>
            <person name="Shendure J."/>
            <person name="DuPasquier L."/>
            <person name="Vize P.D."/>
            <person name="Zorn A.M."/>
            <person name="Ito M."/>
            <person name="Marcotte E.M."/>
            <person name="Wallingford J.B."/>
            <person name="Ito Y."/>
            <person name="Asashima M."/>
            <person name="Ueno N."/>
            <person name="Matsuda Y."/>
            <person name="Veenstra G.J."/>
            <person name="Fujiyama A."/>
            <person name="Harland R.M."/>
            <person name="Taira M."/>
            <person name="Rokhsar D.S."/>
        </authorList>
    </citation>
    <scope>NUCLEOTIDE SEQUENCE [LARGE SCALE GENOMIC DNA]</scope>
    <source>
        <strain evidence="2">J</strain>
    </source>
</reference>
<evidence type="ECO:0000313" key="1">
    <source>
        <dbReference type="EMBL" id="OCT95038.1"/>
    </source>
</evidence>
<proteinExistence type="predicted"/>
<dbReference type="Proteomes" id="UP000694892">
    <property type="component" value="Chromosome 2L"/>
</dbReference>
<gene>
    <name evidence="1" type="ORF">XELAEV_18012723mg</name>
</gene>